<evidence type="ECO:0000313" key="3">
    <source>
        <dbReference type="Proteomes" id="UP000431401"/>
    </source>
</evidence>
<dbReference type="EMBL" id="WEGI01000001">
    <property type="protein sequence ID" value="MQY24797.1"/>
    <property type="molecule type" value="Genomic_DNA"/>
</dbReference>
<proteinExistence type="predicted"/>
<protein>
    <submittedName>
        <fullName evidence="2">Uncharacterized protein</fullName>
    </submittedName>
</protein>
<feature type="region of interest" description="Disordered" evidence="1">
    <location>
        <begin position="1"/>
        <end position="29"/>
    </location>
</feature>
<feature type="compositionally biased region" description="Gly residues" evidence="1">
    <location>
        <begin position="1"/>
        <end position="12"/>
    </location>
</feature>
<sequence>MAVSGTGAGSGGPLCPADATGGWEPAGTPDAPWLVKDYGEYRGRVTRTAGATCVWRVGRPDGSMLRESSARGVEEAKALADAWVARARGQAEGDRV</sequence>
<dbReference type="Proteomes" id="UP000431401">
    <property type="component" value="Unassembled WGS sequence"/>
</dbReference>
<comment type="caution">
    <text evidence="2">The sequence shown here is derived from an EMBL/GenBank/DDBJ whole genome shotgun (WGS) entry which is preliminary data.</text>
</comment>
<gene>
    <name evidence="2" type="ORF">NRB56_03500</name>
</gene>
<accession>A0A7K0DGM2</accession>
<evidence type="ECO:0000256" key="1">
    <source>
        <dbReference type="SAM" id="MobiDB-lite"/>
    </source>
</evidence>
<dbReference type="AlphaFoldDB" id="A0A7K0DGM2"/>
<keyword evidence="3" id="KW-1185">Reference proteome</keyword>
<organism evidence="2 3">
    <name type="scientific">Nocardia aurantia</name>
    <dbReference type="NCBI Taxonomy" id="2585199"/>
    <lineage>
        <taxon>Bacteria</taxon>
        <taxon>Bacillati</taxon>
        <taxon>Actinomycetota</taxon>
        <taxon>Actinomycetes</taxon>
        <taxon>Mycobacteriales</taxon>
        <taxon>Nocardiaceae</taxon>
        <taxon>Nocardia</taxon>
    </lineage>
</organism>
<evidence type="ECO:0000313" key="2">
    <source>
        <dbReference type="EMBL" id="MQY24797.1"/>
    </source>
</evidence>
<name>A0A7K0DGM2_9NOCA</name>
<reference evidence="2 3" key="1">
    <citation type="submission" date="2019-10" db="EMBL/GenBank/DDBJ databases">
        <title>Nocardia macrotermitis sp. nov. and Nocardia aurantia sp. nov., isolated from the gut of fungus growing-termite Macrotermes natalensis.</title>
        <authorList>
            <person name="Benndorf R."/>
            <person name="Schwitalla J."/>
            <person name="Martin K."/>
            <person name="De Beer W."/>
            <person name="Kaster A.-K."/>
            <person name="Vollmers J."/>
            <person name="Poulsen M."/>
            <person name="Beemelmanns C."/>
        </authorList>
    </citation>
    <scope>NUCLEOTIDE SEQUENCE [LARGE SCALE GENOMIC DNA]</scope>
    <source>
        <strain evidence="2 3">RB56</strain>
    </source>
</reference>